<evidence type="ECO:0000313" key="2">
    <source>
        <dbReference type="EMBL" id="MCT2590653.1"/>
    </source>
</evidence>
<keyword evidence="3" id="KW-1185">Reference proteome</keyword>
<organism evidence="2 3">
    <name type="scientific">Streptomyces gossypii</name>
    <dbReference type="NCBI Taxonomy" id="2883101"/>
    <lineage>
        <taxon>Bacteria</taxon>
        <taxon>Bacillati</taxon>
        <taxon>Actinomycetota</taxon>
        <taxon>Actinomycetes</taxon>
        <taxon>Kitasatosporales</taxon>
        <taxon>Streptomycetaceae</taxon>
        <taxon>Streptomyces</taxon>
    </lineage>
</organism>
<dbReference type="SUPFAM" id="SSF140453">
    <property type="entry name" value="EsxAB dimer-like"/>
    <property type="match status" value="1"/>
</dbReference>
<feature type="region of interest" description="Disordered" evidence="1">
    <location>
        <begin position="140"/>
        <end position="167"/>
    </location>
</feature>
<evidence type="ECO:0008006" key="4">
    <source>
        <dbReference type="Google" id="ProtNLM"/>
    </source>
</evidence>
<evidence type="ECO:0000256" key="1">
    <source>
        <dbReference type="SAM" id="MobiDB-lite"/>
    </source>
</evidence>
<dbReference type="InterPro" id="IPR036689">
    <property type="entry name" value="ESAT-6-like_sf"/>
</dbReference>
<dbReference type="Proteomes" id="UP001156389">
    <property type="component" value="Unassembled WGS sequence"/>
</dbReference>
<reference evidence="2 3" key="1">
    <citation type="submission" date="2021-10" db="EMBL/GenBank/DDBJ databases">
        <title>Streptomyces gossypii sp. nov., isolated from soil collected from cotton field.</title>
        <authorList>
            <person name="Ge X."/>
            <person name="Chen X."/>
            <person name="Liu W."/>
        </authorList>
    </citation>
    <scope>NUCLEOTIDE SEQUENCE [LARGE SCALE GENOMIC DNA]</scope>
    <source>
        <strain evidence="2 3">N2-109</strain>
    </source>
</reference>
<dbReference type="EMBL" id="JAJAGO010000005">
    <property type="protein sequence ID" value="MCT2590653.1"/>
    <property type="molecule type" value="Genomic_DNA"/>
</dbReference>
<dbReference type="Gene3D" id="1.10.287.1060">
    <property type="entry name" value="ESAT-6-like"/>
    <property type="match status" value="1"/>
</dbReference>
<protein>
    <recommendedName>
        <fullName evidence="4">WXG100 family type VII secretion target</fullName>
    </recommendedName>
</protein>
<sequence>MNLNDAGPANGGRYGTGLNVSVSVLRAYAGKSDTARGDFAKADNDTMRETEQVPGTMTGFESDEAVQELQKRWRSQMRYLDGLLGGVSKGLREAAKNFKAEDVRRKEEMDKLLPPEYGPYVPGTEPSRYGLVHPGSAPLLNNPLIPGTQQPMYGPFVPGTAPTEPKS</sequence>
<comment type="caution">
    <text evidence="2">The sequence shown here is derived from an EMBL/GenBank/DDBJ whole genome shotgun (WGS) entry which is preliminary data.</text>
</comment>
<gene>
    <name evidence="2" type="ORF">LHJ74_12160</name>
</gene>
<proteinExistence type="predicted"/>
<name>A0ABT2JRY9_9ACTN</name>
<accession>A0ABT2JRY9</accession>
<evidence type="ECO:0000313" key="3">
    <source>
        <dbReference type="Proteomes" id="UP001156389"/>
    </source>
</evidence>